<evidence type="ECO:0000259" key="2">
    <source>
        <dbReference type="Pfam" id="PF08751"/>
    </source>
</evidence>
<dbReference type="Proteomes" id="UP000644507">
    <property type="component" value="Unassembled WGS sequence"/>
</dbReference>
<dbReference type="InterPro" id="IPR014862">
    <property type="entry name" value="TrwC"/>
</dbReference>
<dbReference type="NCBIfam" id="NF041492">
    <property type="entry name" value="MobF"/>
    <property type="match status" value="1"/>
</dbReference>
<evidence type="ECO:0000313" key="4">
    <source>
        <dbReference type="Proteomes" id="UP000644507"/>
    </source>
</evidence>
<reference evidence="3" key="2">
    <citation type="submission" date="2020-09" db="EMBL/GenBank/DDBJ databases">
        <authorList>
            <person name="Sun Q."/>
            <person name="Kim S."/>
        </authorList>
    </citation>
    <scope>NUCLEOTIDE SEQUENCE</scope>
    <source>
        <strain evidence="3">KCTC 12988</strain>
    </source>
</reference>
<name>A0A918TNX2_9BACT</name>
<dbReference type="AlphaFoldDB" id="A0A918TNX2"/>
<dbReference type="EMBL" id="BMXI01000009">
    <property type="protein sequence ID" value="GHC56054.1"/>
    <property type="molecule type" value="Genomic_DNA"/>
</dbReference>
<protein>
    <recommendedName>
        <fullName evidence="2">TrwC relaxase domain-containing protein</fullName>
    </recommendedName>
</protein>
<dbReference type="RefSeq" id="WP_194598387.1">
    <property type="nucleotide sequence ID" value="NZ_BMXI01000009.1"/>
</dbReference>
<feature type="domain" description="TrwC relaxase" evidence="2">
    <location>
        <begin position="9"/>
        <end position="266"/>
    </location>
</feature>
<gene>
    <name evidence="3" type="ORF">GCM10007100_23680</name>
</gene>
<evidence type="ECO:0000256" key="1">
    <source>
        <dbReference type="SAM" id="MobiDB-lite"/>
    </source>
</evidence>
<comment type="caution">
    <text evidence="3">The sequence shown here is derived from an EMBL/GenBank/DDBJ whole genome shotgun (WGS) entry which is preliminary data.</text>
</comment>
<organism evidence="3 4">
    <name type="scientific">Roseibacillus persicicus</name>
    <dbReference type="NCBI Taxonomy" id="454148"/>
    <lineage>
        <taxon>Bacteria</taxon>
        <taxon>Pseudomonadati</taxon>
        <taxon>Verrucomicrobiota</taxon>
        <taxon>Verrucomicrobiia</taxon>
        <taxon>Verrucomicrobiales</taxon>
        <taxon>Verrucomicrobiaceae</taxon>
        <taxon>Roseibacillus</taxon>
    </lineage>
</organism>
<feature type="region of interest" description="Disordered" evidence="1">
    <location>
        <begin position="333"/>
        <end position="362"/>
    </location>
</feature>
<dbReference type="Pfam" id="PF08751">
    <property type="entry name" value="TrwC"/>
    <property type="match status" value="1"/>
</dbReference>
<reference evidence="3" key="1">
    <citation type="journal article" date="2014" name="Int. J. Syst. Evol. Microbiol.">
        <title>Complete genome sequence of Corynebacterium casei LMG S-19264T (=DSM 44701T), isolated from a smear-ripened cheese.</title>
        <authorList>
            <consortium name="US DOE Joint Genome Institute (JGI-PGF)"/>
            <person name="Walter F."/>
            <person name="Albersmeier A."/>
            <person name="Kalinowski J."/>
            <person name="Ruckert C."/>
        </authorList>
    </citation>
    <scope>NUCLEOTIDE SEQUENCE</scope>
    <source>
        <strain evidence="3">KCTC 12988</strain>
    </source>
</reference>
<evidence type="ECO:0000313" key="3">
    <source>
        <dbReference type="EMBL" id="GHC56054.1"/>
    </source>
</evidence>
<proteinExistence type="predicted"/>
<accession>A0A918TNX2</accession>
<sequence length="430" mass="49330">MITVSQIRGGKGYMSKHLSANDYYSENETVIGHWHGKSAWALGLEGQEVTAQAFDSLAINRHPHYGGKLRPRDSKVSFHDFVVSAPKSVSVVALVGGDERLREAYDHCVEKAFARLESFAARRERKGKFHGSEEYVRTGDTVAAVFKHDASRLLDPQLHTHLVFANLTWDQKTGQWFALQPKLMAEESKAWIRGRFYRDLEKACQQLGYRTQRDYEGFRLLEMRKSTEVAMSQRAVQRQRFEQRYTQTFGRRPSKKRIEYFIKDRKGAALKRFRDEFEVAFGTKPSAQQVSEFVVDWRSDKMATSSKDQVAQVRHHRLTVEQRSEVQYLVKQAQERERESQQKTNAQGIVPDNEPLSMTPPSISKAKPFKAAKEKSMPPRVVKSNQRIEAIRRMKRGVAVARASQGHPASLLAAQIRLVAKKNNANQRRI</sequence>
<dbReference type="SUPFAM" id="SSF55464">
    <property type="entry name" value="Origin of replication-binding domain, RBD-like"/>
    <property type="match status" value="1"/>
</dbReference>
<keyword evidence="4" id="KW-1185">Reference proteome</keyword>